<dbReference type="Gene3D" id="3.30.200.20">
    <property type="entry name" value="Phosphorylase Kinase, domain 1"/>
    <property type="match status" value="1"/>
</dbReference>
<dbReference type="PANTHER" id="PTHR43289:SF6">
    <property type="entry name" value="SERINE_THREONINE-PROTEIN KINASE NEKL-3"/>
    <property type="match status" value="1"/>
</dbReference>
<dbReference type="Gene3D" id="1.10.510.10">
    <property type="entry name" value="Transferase(Phosphotransferase) domain 1"/>
    <property type="match status" value="1"/>
</dbReference>
<feature type="compositionally biased region" description="Polar residues" evidence="10">
    <location>
        <begin position="515"/>
        <end position="547"/>
    </location>
</feature>
<evidence type="ECO:0000256" key="11">
    <source>
        <dbReference type="SAM" id="Phobius"/>
    </source>
</evidence>
<dbReference type="CDD" id="cd06577">
    <property type="entry name" value="PASTA_pknB"/>
    <property type="match status" value="1"/>
</dbReference>
<gene>
    <name evidence="14" type="ORF">F8O05_03325</name>
</gene>
<keyword evidence="4" id="KW-0677">Repeat</keyword>
<evidence type="ECO:0000313" key="14">
    <source>
        <dbReference type="EMBL" id="KAB1645281.1"/>
    </source>
</evidence>
<evidence type="ECO:0000259" key="13">
    <source>
        <dbReference type="PROSITE" id="PS51178"/>
    </source>
</evidence>
<evidence type="ECO:0000256" key="3">
    <source>
        <dbReference type="ARBA" id="ARBA00022679"/>
    </source>
</evidence>
<evidence type="ECO:0000313" key="15">
    <source>
        <dbReference type="Proteomes" id="UP000433493"/>
    </source>
</evidence>
<organism evidence="14 15">
    <name type="scientific">Gulosibacter chungangensis</name>
    <dbReference type="NCBI Taxonomy" id="979746"/>
    <lineage>
        <taxon>Bacteria</taxon>
        <taxon>Bacillati</taxon>
        <taxon>Actinomycetota</taxon>
        <taxon>Actinomycetes</taxon>
        <taxon>Micrococcales</taxon>
        <taxon>Microbacteriaceae</taxon>
        <taxon>Gulosibacter</taxon>
    </lineage>
</organism>
<feature type="domain" description="Protein kinase" evidence="12">
    <location>
        <begin position="13"/>
        <end position="269"/>
    </location>
</feature>
<dbReference type="RefSeq" id="WP_158051289.1">
    <property type="nucleotide sequence ID" value="NZ_WBKB01000001.1"/>
</dbReference>
<feature type="transmembrane region" description="Helical" evidence="11">
    <location>
        <begin position="356"/>
        <end position="377"/>
    </location>
</feature>
<dbReference type="GO" id="GO:0004674">
    <property type="term" value="F:protein serine/threonine kinase activity"/>
    <property type="evidence" value="ECO:0007669"/>
    <property type="project" value="UniProtKB-KW"/>
</dbReference>
<evidence type="ECO:0000256" key="6">
    <source>
        <dbReference type="ARBA" id="ARBA00022777"/>
    </source>
</evidence>
<evidence type="ECO:0000256" key="1">
    <source>
        <dbReference type="ARBA" id="ARBA00012513"/>
    </source>
</evidence>
<comment type="catalytic activity">
    <reaction evidence="9">
        <text>L-seryl-[protein] + ATP = O-phospho-L-seryl-[protein] + ADP + H(+)</text>
        <dbReference type="Rhea" id="RHEA:17989"/>
        <dbReference type="Rhea" id="RHEA-COMP:9863"/>
        <dbReference type="Rhea" id="RHEA-COMP:11604"/>
        <dbReference type="ChEBI" id="CHEBI:15378"/>
        <dbReference type="ChEBI" id="CHEBI:29999"/>
        <dbReference type="ChEBI" id="CHEBI:30616"/>
        <dbReference type="ChEBI" id="CHEBI:83421"/>
        <dbReference type="ChEBI" id="CHEBI:456216"/>
        <dbReference type="EC" id="2.7.11.1"/>
    </reaction>
</comment>
<protein>
    <recommendedName>
        <fullName evidence="1">non-specific serine/threonine protein kinase</fullName>
        <ecNumber evidence="1">2.7.11.1</ecNumber>
    </recommendedName>
</protein>
<dbReference type="FunFam" id="1.10.510.10:FF:000021">
    <property type="entry name" value="Serine/threonine protein kinase"/>
    <property type="match status" value="1"/>
</dbReference>
<dbReference type="EMBL" id="WBKB01000001">
    <property type="protein sequence ID" value="KAB1645281.1"/>
    <property type="molecule type" value="Genomic_DNA"/>
</dbReference>
<dbReference type="PROSITE" id="PS50011">
    <property type="entry name" value="PROTEIN_KINASE_DOM"/>
    <property type="match status" value="1"/>
</dbReference>
<dbReference type="InterPro" id="IPR000719">
    <property type="entry name" value="Prot_kinase_dom"/>
</dbReference>
<dbReference type="Proteomes" id="UP000433493">
    <property type="component" value="Unassembled WGS sequence"/>
</dbReference>
<evidence type="ECO:0000256" key="7">
    <source>
        <dbReference type="ARBA" id="ARBA00022840"/>
    </source>
</evidence>
<feature type="compositionally biased region" description="Low complexity" evidence="10">
    <location>
        <begin position="571"/>
        <end position="612"/>
    </location>
</feature>
<feature type="region of interest" description="Disordered" evidence="10">
    <location>
        <begin position="515"/>
        <end position="621"/>
    </location>
</feature>
<keyword evidence="6 14" id="KW-0418">Kinase</keyword>
<dbReference type="OrthoDB" id="9762169at2"/>
<reference evidence="14 15" key="1">
    <citation type="submission" date="2019-09" db="EMBL/GenBank/DDBJ databases">
        <title>Phylogeny of genus Pseudoclavibacter and closely related genus.</title>
        <authorList>
            <person name="Li Y."/>
        </authorList>
    </citation>
    <scope>NUCLEOTIDE SEQUENCE [LARGE SCALE GENOMIC DNA]</scope>
    <source>
        <strain evidence="14 15">KCTC 13959</strain>
    </source>
</reference>
<comment type="catalytic activity">
    <reaction evidence="8">
        <text>L-threonyl-[protein] + ATP = O-phospho-L-threonyl-[protein] + ADP + H(+)</text>
        <dbReference type="Rhea" id="RHEA:46608"/>
        <dbReference type="Rhea" id="RHEA-COMP:11060"/>
        <dbReference type="Rhea" id="RHEA-COMP:11605"/>
        <dbReference type="ChEBI" id="CHEBI:15378"/>
        <dbReference type="ChEBI" id="CHEBI:30013"/>
        <dbReference type="ChEBI" id="CHEBI:30616"/>
        <dbReference type="ChEBI" id="CHEBI:61977"/>
        <dbReference type="ChEBI" id="CHEBI:456216"/>
        <dbReference type="EC" id="2.7.11.1"/>
    </reaction>
</comment>
<dbReference type="GO" id="GO:0045717">
    <property type="term" value="P:negative regulation of fatty acid biosynthetic process"/>
    <property type="evidence" value="ECO:0007669"/>
    <property type="project" value="UniProtKB-ARBA"/>
</dbReference>
<dbReference type="CDD" id="cd14014">
    <property type="entry name" value="STKc_PknB_like"/>
    <property type="match status" value="1"/>
</dbReference>
<keyword evidence="15" id="KW-1185">Reference proteome</keyword>
<dbReference type="Pfam" id="PF03793">
    <property type="entry name" value="PASTA"/>
    <property type="match status" value="1"/>
</dbReference>
<dbReference type="PROSITE" id="PS00108">
    <property type="entry name" value="PROTEIN_KINASE_ST"/>
    <property type="match status" value="1"/>
</dbReference>
<evidence type="ECO:0000256" key="4">
    <source>
        <dbReference type="ARBA" id="ARBA00022737"/>
    </source>
</evidence>
<dbReference type="FunFam" id="3.30.200.20:FF:000035">
    <property type="entry name" value="Serine/threonine protein kinase Stk1"/>
    <property type="match status" value="1"/>
</dbReference>
<dbReference type="Gene3D" id="3.30.10.20">
    <property type="match status" value="1"/>
</dbReference>
<accession>A0A7J5BG69</accession>
<keyword evidence="11" id="KW-1133">Transmembrane helix</keyword>
<keyword evidence="5" id="KW-0547">Nucleotide-binding</keyword>
<feature type="compositionally biased region" description="Polar residues" evidence="10">
    <location>
        <begin position="554"/>
        <end position="563"/>
    </location>
</feature>
<dbReference type="EC" id="2.7.11.1" evidence="1"/>
<evidence type="ECO:0000256" key="8">
    <source>
        <dbReference type="ARBA" id="ARBA00047899"/>
    </source>
</evidence>
<sequence>MRPGQGVTFGNRYQLGSRIAIGGMGEVWEATDLVIGRQVAIKILKDEYMGDPGFLERFRAEARHAALVNHEGIANVYDYGEENGSAYLVMELVPGEALSTILERERVLPADQVMDIVAQTSAALSAAHRAGLVHRDIKPGNLLITPDHRVKITDFGIARIADQVPLTATGQVMGTVQYLSPEQASGQPATASTDIYSLGIVAYESLAGRRPFTGESQVAIAMAHINDQPSALPVTVPEPVRNLVMASIAKDPKDRPESADAFSRAAAALRDGQVQRAAQAVPAVLGAPGTQSTAQLDQTQLLSSDDRATTVLSGPVQGNQFDSLLGDTREHNAVGDEVGLVENEDAPKDKSGQWRWWLVGAIALLAIALGILSVALLQGGSPEPTPTPTNTPVETTPEETEPETISISAADYIGLSYEEAAEQLTSLGLVPVRVEGNAATDDSQVGTVHDINPTGNVRPGASISVMVYTEPEALEAPSSAPTVALQGSTQLTVTGLDRTCPAGRPFESFTVTTAWSTGDTETNQTSDTSITIPVPNGATSVNVSYTRSCGGEDSPSSPATQYTLNLPEPPNNNTSGSSNSSSNDGANNANATADATGDSDSAGSDADSEAATPESDSDADA</sequence>
<dbReference type="InterPro" id="IPR011009">
    <property type="entry name" value="Kinase-like_dom_sf"/>
</dbReference>
<dbReference type="Pfam" id="PF00069">
    <property type="entry name" value="Pkinase"/>
    <property type="match status" value="1"/>
</dbReference>
<feature type="region of interest" description="Disordered" evidence="10">
    <location>
        <begin position="381"/>
        <end position="403"/>
    </location>
</feature>
<keyword evidence="11" id="KW-0472">Membrane</keyword>
<keyword evidence="7" id="KW-0067">ATP-binding</keyword>
<name>A0A7J5BG69_9MICO</name>
<dbReference type="InterPro" id="IPR005543">
    <property type="entry name" value="PASTA_dom"/>
</dbReference>
<feature type="domain" description="PASTA" evidence="13">
    <location>
        <begin position="401"/>
        <end position="469"/>
    </location>
</feature>
<keyword evidence="2 14" id="KW-0723">Serine/threonine-protein kinase</keyword>
<dbReference type="InterPro" id="IPR008271">
    <property type="entry name" value="Ser/Thr_kinase_AS"/>
</dbReference>
<comment type="caution">
    <text evidence="14">The sequence shown here is derived from an EMBL/GenBank/DDBJ whole genome shotgun (WGS) entry which is preliminary data.</text>
</comment>
<evidence type="ECO:0000256" key="10">
    <source>
        <dbReference type="SAM" id="MobiDB-lite"/>
    </source>
</evidence>
<dbReference type="PROSITE" id="PS51178">
    <property type="entry name" value="PASTA"/>
    <property type="match status" value="1"/>
</dbReference>
<keyword evidence="3" id="KW-0808">Transferase</keyword>
<evidence type="ECO:0000256" key="5">
    <source>
        <dbReference type="ARBA" id="ARBA00022741"/>
    </source>
</evidence>
<evidence type="ECO:0000256" key="2">
    <source>
        <dbReference type="ARBA" id="ARBA00022527"/>
    </source>
</evidence>
<keyword evidence="11" id="KW-0812">Transmembrane</keyword>
<dbReference type="PANTHER" id="PTHR43289">
    <property type="entry name" value="MITOGEN-ACTIVATED PROTEIN KINASE KINASE KINASE 20-RELATED"/>
    <property type="match status" value="1"/>
</dbReference>
<evidence type="ECO:0000259" key="12">
    <source>
        <dbReference type="PROSITE" id="PS50011"/>
    </source>
</evidence>
<dbReference type="AlphaFoldDB" id="A0A7J5BG69"/>
<evidence type="ECO:0000256" key="9">
    <source>
        <dbReference type="ARBA" id="ARBA00048679"/>
    </source>
</evidence>
<proteinExistence type="predicted"/>
<dbReference type="SUPFAM" id="SSF56112">
    <property type="entry name" value="Protein kinase-like (PK-like)"/>
    <property type="match status" value="1"/>
</dbReference>
<dbReference type="SMART" id="SM00220">
    <property type="entry name" value="S_TKc"/>
    <property type="match status" value="1"/>
</dbReference>
<dbReference type="GO" id="GO:0005524">
    <property type="term" value="F:ATP binding"/>
    <property type="evidence" value="ECO:0007669"/>
    <property type="project" value="UniProtKB-KW"/>
</dbReference>